<dbReference type="EMBL" id="CM010629">
    <property type="protein sequence ID" value="RID76102.1"/>
    <property type="molecule type" value="Genomic_DNA"/>
</dbReference>
<accession>A0A398AE73</accession>
<dbReference type="Proteomes" id="UP000264353">
    <property type="component" value="Chromosome A2"/>
</dbReference>
<reference evidence="1 2" key="1">
    <citation type="submission" date="2018-06" db="EMBL/GenBank/DDBJ databases">
        <title>WGS assembly of Brassica rapa FPsc.</title>
        <authorList>
            <person name="Bowman J."/>
            <person name="Kohchi T."/>
            <person name="Yamato K."/>
            <person name="Jenkins J."/>
            <person name="Shu S."/>
            <person name="Ishizaki K."/>
            <person name="Yamaoka S."/>
            <person name="Nishihama R."/>
            <person name="Nakamura Y."/>
            <person name="Berger F."/>
            <person name="Adam C."/>
            <person name="Aki S."/>
            <person name="Althoff F."/>
            <person name="Araki T."/>
            <person name="Arteaga-Vazquez M."/>
            <person name="Balasubrmanian S."/>
            <person name="Bauer D."/>
            <person name="Boehm C."/>
            <person name="Briginshaw L."/>
            <person name="Caballero-Perez J."/>
            <person name="Catarino B."/>
            <person name="Chen F."/>
            <person name="Chiyoda S."/>
            <person name="Chovatia M."/>
            <person name="Davies K."/>
            <person name="Delmans M."/>
            <person name="Demura T."/>
            <person name="Dierschke T."/>
            <person name="Dolan L."/>
            <person name="Dorantes-Acosta A."/>
            <person name="Eklund D."/>
            <person name="Florent S."/>
            <person name="Flores-Sandoval E."/>
            <person name="Fujiyama A."/>
            <person name="Fukuzawa H."/>
            <person name="Galik B."/>
            <person name="Grimanelli D."/>
            <person name="Grimwood J."/>
            <person name="Grossniklaus U."/>
            <person name="Hamada T."/>
            <person name="Haseloff J."/>
            <person name="Hetherington A."/>
            <person name="Higo A."/>
            <person name="Hirakawa Y."/>
            <person name="Hundley H."/>
            <person name="Ikeda Y."/>
            <person name="Inoue K."/>
            <person name="Inoue S."/>
            <person name="Ishida S."/>
            <person name="Jia Q."/>
            <person name="Kakita M."/>
            <person name="Kanazawa T."/>
            <person name="Kawai Y."/>
            <person name="Kawashima T."/>
            <person name="Kennedy M."/>
            <person name="Kinose K."/>
            <person name="Kinoshita T."/>
            <person name="Kohara Y."/>
            <person name="Koide E."/>
            <person name="Komatsu K."/>
            <person name="Kopischke S."/>
            <person name="Kubo M."/>
            <person name="Kyozuka J."/>
            <person name="Lagercrantz U."/>
            <person name="Lin S."/>
            <person name="Lindquist E."/>
            <person name="Lipzen A."/>
            <person name="Lu C."/>
            <person name="Luna E."/>
            <person name="Martienssen R."/>
            <person name="Minamino N."/>
            <person name="Mizutani M."/>
            <person name="Mizutani M."/>
            <person name="Mochizuki N."/>
            <person name="Monte I."/>
            <person name="Mosher R."/>
            <person name="Nagasaki H."/>
            <person name="Nakagami H."/>
            <person name="Naramoto S."/>
            <person name="Nishitani K."/>
            <person name="Ohtani M."/>
            <person name="Okamoto T."/>
            <person name="Okumura M."/>
            <person name="Phillips J."/>
            <person name="Pollak B."/>
            <person name="Reinders A."/>
            <person name="Roevekamp M."/>
            <person name="Sano R."/>
            <person name="Sawa S."/>
            <person name="Schmid M."/>
            <person name="Shirakawa M."/>
            <person name="Solano R."/>
            <person name="Spunde A."/>
            <person name="Suetsugu N."/>
            <person name="Sugano S."/>
            <person name="Sugiyama A."/>
            <person name="Sun R."/>
            <person name="Suzuki Y."/>
            <person name="Takenaka M."/>
            <person name="Takezawa D."/>
            <person name="Tomogane H."/>
            <person name="Tsuzuki M."/>
            <person name="Ueda T."/>
            <person name="Umeda M."/>
            <person name="Ward J."/>
            <person name="Watanabe Y."/>
            <person name="Yazaki K."/>
            <person name="Yokoyama R."/>
            <person name="Yoshitake Y."/>
            <person name="Yotsui I."/>
            <person name="Zachgo S."/>
            <person name="Schmutz J."/>
        </authorList>
    </citation>
    <scope>NUCLEOTIDE SEQUENCE [LARGE SCALE GENOMIC DNA]</scope>
    <source>
        <strain evidence="2">cv. B-3</strain>
    </source>
</reference>
<evidence type="ECO:0000313" key="2">
    <source>
        <dbReference type="Proteomes" id="UP000264353"/>
    </source>
</evidence>
<sequence length="99" mass="11416">MQWQSAFPKKPVSPSLATCPNWHPHRKDLTCLNGPSLSDPQDIHLTSLISNIKTLSWLNPFHKGWPQKREKDRQNWLASFCQIKLLPFNHIGTQETKSS</sequence>
<dbReference type="AlphaFoldDB" id="A0A398AE73"/>
<gene>
    <name evidence="1" type="ORF">BRARA_B03094</name>
</gene>
<protein>
    <submittedName>
        <fullName evidence="1">Uncharacterized protein</fullName>
    </submittedName>
</protein>
<proteinExistence type="predicted"/>
<organism evidence="1 2">
    <name type="scientific">Brassica campestris</name>
    <name type="common">Field mustard</name>
    <dbReference type="NCBI Taxonomy" id="3711"/>
    <lineage>
        <taxon>Eukaryota</taxon>
        <taxon>Viridiplantae</taxon>
        <taxon>Streptophyta</taxon>
        <taxon>Embryophyta</taxon>
        <taxon>Tracheophyta</taxon>
        <taxon>Spermatophyta</taxon>
        <taxon>Magnoliopsida</taxon>
        <taxon>eudicotyledons</taxon>
        <taxon>Gunneridae</taxon>
        <taxon>Pentapetalae</taxon>
        <taxon>rosids</taxon>
        <taxon>malvids</taxon>
        <taxon>Brassicales</taxon>
        <taxon>Brassicaceae</taxon>
        <taxon>Brassiceae</taxon>
        <taxon>Brassica</taxon>
    </lineage>
</organism>
<evidence type="ECO:0000313" key="1">
    <source>
        <dbReference type="EMBL" id="RID76102.1"/>
    </source>
</evidence>
<name>A0A398AE73_BRACM</name>